<evidence type="ECO:0000256" key="1">
    <source>
        <dbReference type="SAM" id="MobiDB-lite"/>
    </source>
</evidence>
<keyword evidence="4" id="KW-1185">Reference proteome</keyword>
<feature type="compositionally biased region" description="Basic and acidic residues" evidence="1">
    <location>
        <begin position="38"/>
        <end position="52"/>
    </location>
</feature>
<evidence type="ECO:0000256" key="2">
    <source>
        <dbReference type="SAM" id="Phobius"/>
    </source>
</evidence>
<evidence type="ECO:0000313" key="3">
    <source>
        <dbReference type="EMBL" id="TNV83517.1"/>
    </source>
</evidence>
<feature type="transmembrane region" description="Helical" evidence="2">
    <location>
        <begin position="214"/>
        <end position="236"/>
    </location>
</feature>
<accession>A0A8J8NXS1</accession>
<evidence type="ECO:0000313" key="4">
    <source>
        <dbReference type="Proteomes" id="UP000785679"/>
    </source>
</evidence>
<dbReference type="EMBL" id="RRYP01003761">
    <property type="protein sequence ID" value="TNV83517.1"/>
    <property type="molecule type" value="Genomic_DNA"/>
</dbReference>
<name>A0A8J8NXS1_HALGN</name>
<sequence>MIDSRVVNESEKQLANDLFGVQPFKSQSDTQVYKQKRSKESIHASESGKMDSGIREFNSQDLQIGRKRESGHTQRMSFTSRQCSEEEYKKFTKKQLQINNKRGRHDQIMADIQKERMRSVGRKTSALENEIFKEDNKNGADQNEPNLNSPKFGNTAINAKQHKQFSESERVINANQNLLKKSRTFRIKKKIRFIIEKMIREQQNSIEFSQRARYLLNDFMSSITILILVGIGLIFVKQLQSRISFINNLPLLIISLLPIKSVVQDAFKIIKVSSMNRQFVHQIKHQYAHFRVQFATQFLHIDEEEGQQLCQFNEELQIMDLYLDQKHYKEIVSIVKHTLCSFSHICALLMLYLNEVLFKSEYDYLIASGLVICGFIQKFLWCAHIKEEFQTSAAIVSFQTIYNSDRPLMEVGLASLYVVLILELNQTYFTKIGAGLMRCGLQMSFKCSWLCSQFIHW</sequence>
<keyword evidence="2" id="KW-0472">Membrane</keyword>
<comment type="caution">
    <text evidence="3">The sequence shown here is derived from an EMBL/GenBank/DDBJ whole genome shotgun (WGS) entry which is preliminary data.</text>
</comment>
<gene>
    <name evidence="3" type="ORF">FGO68_gene15196</name>
</gene>
<keyword evidence="2" id="KW-0812">Transmembrane</keyword>
<organism evidence="3 4">
    <name type="scientific">Halteria grandinella</name>
    <dbReference type="NCBI Taxonomy" id="5974"/>
    <lineage>
        <taxon>Eukaryota</taxon>
        <taxon>Sar</taxon>
        <taxon>Alveolata</taxon>
        <taxon>Ciliophora</taxon>
        <taxon>Intramacronucleata</taxon>
        <taxon>Spirotrichea</taxon>
        <taxon>Stichotrichia</taxon>
        <taxon>Sporadotrichida</taxon>
        <taxon>Halteriidae</taxon>
        <taxon>Halteria</taxon>
    </lineage>
</organism>
<reference evidence="3" key="1">
    <citation type="submission" date="2019-06" db="EMBL/GenBank/DDBJ databases">
        <authorList>
            <person name="Zheng W."/>
        </authorList>
    </citation>
    <scope>NUCLEOTIDE SEQUENCE</scope>
    <source>
        <strain evidence="3">QDHG01</strain>
    </source>
</reference>
<dbReference type="AlphaFoldDB" id="A0A8J8NXS1"/>
<keyword evidence="2" id="KW-1133">Transmembrane helix</keyword>
<proteinExistence type="predicted"/>
<protein>
    <submittedName>
        <fullName evidence="3">Uncharacterized protein</fullName>
    </submittedName>
</protein>
<dbReference type="Proteomes" id="UP000785679">
    <property type="component" value="Unassembled WGS sequence"/>
</dbReference>
<feature type="region of interest" description="Disordered" evidence="1">
    <location>
        <begin position="30"/>
        <end position="52"/>
    </location>
</feature>